<accession>A0AAN8Z1B7</accession>
<gene>
    <name evidence="2" type="ORF">RJ641_011073</name>
</gene>
<feature type="chain" id="PRO_5042923881" evidence="1">
    <location>
        <begin position="34"/>
        <end position="126"/>
    </location>
</feature>
<dbReference type="AlphaFoldDB" id="A0AAN8Z1B7"/>
<protein>
    <submittedName>
        <fullName evidence="2">Uncharacterized protein</fullName>
    </submittedName>
</protein>
<sequence length="126" mass="14067">MAPKYLENGLVSQKLLFMHFGVLLLEILGGKEATTFCGENSMHISEALLGGGNEEKEKLKDFVDPPLENNYPLVLAVFMVRLVESCLSKDPTHRPIMDDVVQSLSRALTTSLNWEISNMSGYRSYS</sequence>
<keyword evidence="1" id="KW-0732">Signal</keyword>
<dbReference type="Proteomes" id="UP001370490">
    <property type="component" value="Unassembled WGS sequence"/>
</dbReference>
<feature type="signal peptide" evidence="1">
    <location>
        <begin position="1"/>
        <end position="33"/>
    </location>
</feature>
<dbReference type="PANTHER" id="PTHR45927:SF11">
    <property type="entry name" value="LYSM DOMAIN RECEPTOR-LIKE KINASE 4"/>
    <property type="match status" value="1"/>
</dbReference>
<keyword evidence="3" id="KW-1185">Reference proteome</keyword>
<reference evidence="2 3" key="1">
    <citation type="submission" date="2023-12" db="EMBL/GenBank/DDBJ databases">
        <title>A high-quality genome assembly for Dillenia turbinata (Dilleniales).</title>
        <authorList>
            <person name="Chanderbali A."/>
        </authorList>
    </citation>
    <scope>NUCLEOTIDE SEQUENCE [LARGE SCALE GENOMIC DNA]</scope>
    <source>
        <strain evidence="2">LSX21</strain>
        <tissue evidence="2">Leaf</tissue>
    </source>
</reference>
<evidence type="ECO:0000313" key="3">
    <source>
        <dbReference type="Proteomes" id="UP001370490"/>
    </source>
</evidence>
<name>A0AAN8Z1B7_9MAGN</name>
<dbReference type="PANTHER" id="PTHR45927">
    <property type="entry name" value="LYSM-DOMAIN RECEPTOR-LIKE KINASE-RELATED"/>
    <property type="match status" value="1"/>
</dbReference>
<evidence type="ECO:0000313" key="2">
    <source>
        <dbReference type="EMBL" id="KAK6922769.1"/>
    </source>
</evidence>
<dbReference type="SUPFAM" id="SSF56112">
    <property type="entry name" value="Protein kinase-like (PK-like)"/>
    <property type="match status" value="1"/>
</dbReference>
<dbReference type="EMBL" id="JBAMMX010000018">
    <property type="protein sequence ID" value="KAK6922769.1"/>
    <property type="molecule type" value="Genomic_DNA"/>
</dbReference>
<dbReference type="InterPro" id="IPR052611">
    <property type="entry name" value="Plant_RLK_LysM"/>
</dbReference>
<dbReference type="Gene3D" id="1.10.510.10">
    <property type="entry name" value="Transferase(Phosphotransferase) domain 1"/>
    <property type="match status" value="1"/>
</dbReference>
<organism evidence="2 3">
    <name type="scientific">Dillenia turbinata</name>
    <dbReference type="NCBI Taxonomy" id="194707"/>
    <lineage>
        <taxon>Eukaryota</taxon>
        <taxon>Viridiplantae</taxon>
        <taxon>Streptophyta</taxon>
        <taxon>Embryophyta</taxon>
        <taxon>Tracheophyta</taxon>
        <taxon>Spermatophyta</taxon>
        <taxon>Magnoliopsida</taxon>
        <taxon>eudicotyledons</taxon>
        <taxon>Gunneridae</taxon>
        <taxon>Pentapetalae</taxon>
        <taxon>Dilleniales</taxon>
        <taxon>Dilleniaceae</taxon>
        <taxon>Dillenia</taxon>
    </lineage>
</organism>
<evidence type="ECO:0000256" key="1">
    <source>
        <dbReference type="SAM" id="SignalP"/>
    </source>
</evidence>
<proteinExistence type="predicted"/>
<dbReference type="InterPro" id="IPR011009">
    <property type="entry name" value="Kinase-like_dom_sf"/>
</dbReference>
<comment type="caution">
    <text evidence="2">The sequence shown here is derived from an EMBL/GenBank/DDBJ whole genome shotgun (WGS) entry which is preliminary data.</text>
</comment>